<name>G8A2J2_MEDTR</name>
<reference evidence="1 3" key="1">
    <citation type="journal article" date="2011" name="Nature">
        <title>The Medicago genome provides insight into the evolution of rhizobial symbioses.</title>
        <authorList>
            <person name="Young N.D."/>
            <person name="Debelle F."/>
            <person name="Oldroyd G.E."/>
            <person name="Geurts R."/>
            <person name="Cannon S.B."/>
            <person name="Udvardi M.K."/>
            <person name="Benedito V.A."/>
            <person name="Mayer K.F."/>
            <person name="Gouzy J."/>
            <person name="Schoof H."/>
            <person name="Van de Peer Y."/>
            <person name="Proost S."/>
            <person name="Cook D.R."/>
            <person name="Meyers B.C."/>
            <person name="Spannagl M."/>
            <person name="Cheung F."/>
            <person name="De Mita S."/>
            <person name="Krishnakumar V."/>
            <person name="Gundlach H."/>
            <person name="Zhou S."/>
            <person name="Mudge J."/>
            <person name="Bharti A.K."/>
            <person name="Murray J.D."/>
            <person name="Naoumkina M.A."/>
            <person name="Rosen B."/>
            <person name="Silverstein K.A."/>
            <person name="Tang H."/>
            <person name="Rombauts S."/>
            <person name="Zhao P.X."/>
            <person name="Zhou P."/>
            <person name="Barbe V."/>
            <person name="Bardou P."/>
            <person name="Bechner M."/>
            <person name="Bellec A."/>
            <person name="Berger A."/>
            <person name="Berges H."/>
            <person name="Bidwell S."/>
            <person name="Bisseling T."/>
            <person name="Choisne N."/>
            <person name="Couloux A."/>
            <person name="Denny R."/>
            <person name="Deshpande S."/>
            <person name="Dai X."/>
            <person name="Doyle J.J."/>
            <person name="Dudez A.M."/>
            <person name="Farmer A.D."/>
            <person name="Fouteau S."/>
            <person name="Franken C."/>
            <person name="Gibelin C."/>
            <person name="Gish J."/>
            <person name="Goldstein S."/>
            <person name="Gonzalez A.J."/>
            <person name="Green P.J."/>
            <person name="Hallab A."/>
            <person name="Hartog M."/>
            <person name="Hua A."/>
            <person name="Humphray S.J."/>
            <person name="Jeong D.H."/>
            <person name="Jing Y."/>
            <person name="Jocker A."/>
            <person name="Kenton S.M."/>
            <person name="Kim D.J."/>
            <person name="Klee K."/>
            <person name="Lai H."/>
            <person name="Lang C."/>
            <person name="Lin S."/>
            <person name="Macmil S.L."/>
            <person name="Magdelenat G."/>
            <person name="Matthews L."/>
            <person name="McCorrison J."/>
            <person name="Monaghan E.L."/>
            <person name="Mun J.H."/>
            <person name="Najar F.Z."/>
            <person name="Nicholson C."/>
            <person name="Noirot C."/>
            <person name="O'Bleness M."/>
            <person name="Paule C.R."/>
            <person name="Poulain J."/>
            <person name="Prion F."/>
            <person name="Qin B."/>
            <person name="Qu C."/>
            <person name="Retzel E.F."/>
            <person name="Riddle C."/>
            <person name="Sallet E."/>
            <person name="Samain S."/>
            <person name="Samson N."/>
            <person name="Sanders I."/>
            <person name="Saurat O."/>
            <person name="Scarpelli C."/>
            <person name="Schiex T."/>
            <person name="Segurens B."/>
            <person name="Severin A.J."/>
            <person name="Sherrier D.J."/>
            <person name="Shi R."/>
            <person name="Sims S."/>
            <person name="Singer S.R."/>
            <person name="Sinharoy S."/>
            <person name="Sterck L."/>
            <person name="Viollet A."/>
            <person name="Wang B.B."/>
            <person name="Wang K."/>
            <person name="Wang M."/>
            <person name="Wang X."/>
            <person name="Warfsmann J."/>
            <person name="Weissenbach J."/>
            <person name="White D.D."/>
            <person name="White J.D."/>
            <person name="Wiley G.B."/>
            <person name="Wincker P."/>
            <person name="Xing Y."/>
            <person name="Yang L."/>
            <person name="Yao Z."/>
            <person name="Ying F."/>
            <person name="Zhai J."/>
            <person name="Zhou L."/>
            <person name="Zuber A."/>
            <person name="Denarie J."/>
            <person name="Dixon R.A."/>
            <person name="May G.D."/>
            <person name="Schwartz D.C."/>
            <person name="Rogers J."/>
            <person name="Quetier F."/>
            <person name="Town C.D."/>
            <person name="Roe B.A."/>
        </authorList>
    </citation>
    <scope>NUCLEOTIDE SEQUENCE [LARGE SCALE GENOMIC DNA]</scope>
    <source>
        <strain evidence="1">A17</strain>
        <strain evidence="2 3">cv. Jemalong A17</strain>
    </source>
</reference>
<organism evidence="2">
    <name type="scientific">Medicago truncatula</name>
    <name type="common">Barrel medic</name>
    <name type="synonym">Medicago tribuloides</name>
    <dbReference type="NCBI Taxonomy" id="3880"/>
    <lineage>
        <taxon>Eukaryota</taxon>
        <taxon>Viridiplantae</taxon>
        <taxon>Streptophyta</taxon>
        <taxon>Embryophyta</taxon>
        <taxon>Tracheophyta</taxon>
        <taxon>Spermatophyta</taxon>
        <taxon>Magnoliopsida</taxon>
        <taxon>eudicotyledons</taxon>
        <taxon>Gunneridae</taxon>
        <taxon>Pentapetalae</taxon>
        <taxon>rosids</taxon>
        <taxon>fabids</taxon>
        <taxon>Fabales</taxon>
        <taxon>Fabaceae</taxon>
        <taxon>Papilionoideae</taxon>
        <taxon>50 kb inversion clade</taxon>
        <taxon>NPAAA clade</taxon>
        <taxon>Hologalegina</taxon>
        <taxon>IRL clade</taxon>
        <taxon>Trifolieae</taxon>
        <taxon>Medicago</taxon>
    </lineage>
</organism>
<accession>G8A2J2</accession>
<gene>
    <name evidence="1" type="ordered locus">MTR_6g086685</name>
</gene>
<dbReference type="EMBL" id="CM001222">
    <property type="protein sequence ID" value="KEH27110.1"/>
    <property type="molecule type" value="Genomic_DNA"/>
</dbReference>
<reference evidence="2" key="3">
    <citation type="submission" date="2015-04" db="UniProtKB">
        <authorList>
            <consortium name="EnsemblPlants"/>
        </authorList>
    </citation>
    <scope>IDENTIFICATION</scope>
    <source>
        <strain evidence="2">cv. Jemalong A17</strain>
    </source>
</reference>
<reference evidence="1 3" key="2">
    <citation type="journal article" date="2014" name="BMC Genomics">
        <title>An improved genome release (version Mt4.0) for the model legume Medicago truncatula.</title>
        <authorList>
            <person name="Tang H."/>
            <person name="Krishnakumar V."/>
            <person name="Bidwell S."/>
            <person name="Rosen B."/>
            <person name="Chan A."/>
            <person name="Zhou S."/>
            <person name="Gentzbittel L."/>
            <person name="Childs K.L."/>
            <person name="Yandell M."/>
            <person name="Gundlach H."/>
            <person name="Mayer K.F."/>
            <person name="Schwartz D.C."/>
            <person name="Town C.D."/>
        </authorList>
    </citation>
    <scope>GENOME REANNOTATION</scope>
    <source>
        <strain evidence="1">A17</strain>
        <strain evidence="2 3">cv. Jemalong A17</strain>
    </source>
</reference>
<evidence type="ECO:0000313" key="3">
    <source>
        <dbReference type="Proteomes" id="UP000002051"/>
    </source>
</evidence>
<dbReference type="EnsemblPlants" id="KEH27110">
    <property type="protein sequence ID" value="KEH27110"/>
    <property type="gene ID" value="MTR_6g086685"/>
</dbReference>
<dbReference type="HOGENOM" id="CLU_1470300_0_0_1"/>
<dbReference type="PaxDb" id="3880-AES85680"/>
<dbReference type="STRING" id="3880.G8A2J2"/>
<evidence type="ECO:0000313" key="1">
    <source>
        <dbReference type="EMBL" id="KEH27110.1"/>
    </source>
</evidence>
<dbReference type="OMA" id="NIIHIAF"/>
<keyword evidence="3" id="KW-1185">Reference proteome</keyword>
<sequence>MSGKWNIGTMIGPYNCTSSSMSQDHRKLKYKIISDNIKTLVHVVASTKSKLIITHVQEFFYYTTTYRKAWLEKNATIESIYRNWEESYNVLPQWLNVMKETMLGTVFDLKTLNSEKGETQFYHLLWAFYPSIHGFKYCKSVIHADGMWLYDKYKGTLFLAVGQDGNNKTILIAFELVEGETKEG</sequence>
<proteinExistence type="predicted"/>
<dbReference type="AlphaFoldDB" id="G8A2J2"/>
<dbReference type="PANTHER" id="PTHR31973:SF196">
    <property type="entry name" value="SWIM-TYPE DOMAIN-CONTAINING PROTEIN"/>
    <property type="match status" value="1"/>
</dbReference>
<dbReference type="Proteomes" id="UP000002051">
    <property type="component" value="Chromosome 6"/>
</dbReference>
<evidence type="ECO:0000313" key="2">
    <source>
        <dbReference type="EnsemblPlants" id="KEH27110"/>
    </source>
</evidence>
<dbReference type="PANTHER" id="PTHR31973">
    <property type="entry name" value="POLYPROTEIN, PUTATIVE-RELATED"/>
    <property type="match status" value="1"/>
</dbReference>
<protein>
    <submittedName>
        <fullName evidence="1">Transposase-like protein, putative</fullName>
    </submittedName>
</protein>